<dbReference type="OrthoDB" id="415706at2759"/>
<dbReference type="PANTHER" id="PTHR11566:SF66">
    <property type="entry name" value="INTERFERON-INDUCED GTP-BINDING PROTEIN MX"/>
    <property type="match status" value="1"/>
</dbReference>
<sequence>MKAAVDPDEITTGSLEALQSDGQRKILDIVDDLRRQGLSGIVGLPQLVVCGDQSSGKSSVLEAITEIPFPRNENLCTRFATEIILRRHVTASISIRITPDKARPDDELQKLVEFTRTITDFDELPTIIEEATALMGLKEIGKDGRAFAKDVLTVEISGPNRPQLTLVDLPGLIQASNKMQSEEDVSLIKELVLEYMKSPRTIILAVVSAKNDFANQIITKYCRDVDPKGHRTLGIITKPDILVEGTKNQQNWLDIAQNRDVYFELGWHIVKNRSELEGDKSFSQRNAAERQFFSRGKYADLSAKNKGIESLRNRLSTVLQNHLKTELPKLRTELLDKMNETNTKLQTLGIKRSTVLEQRMFLTDIGQRINEILKAAIKGQYEYAWFGPVNMQAAVDSHENIRRFRAVIQHLNLRFADIMHRNGHKYAIPPGKDKGVPDTAETNGDGPALPQPKKMTREKGIEWVHHVLERSRGLELPGNFNPLIISQLFWEQSTPWNDIAMQHIEKVFDMSKAFVELVLGDAAPADIKPRISDLCVEQAMQAALASAKEELGKIIEDKGRHPMTYNHYFTTKIQDSRKSKYAQILASAAKAAQVSWTKEETGVVETYIDPGKLEKDLQGGIEQDMDKFSAEDALDSEIAYYADELKYFIDCVTKQVIERHLVDPLSRNVLSPRVIAGLTDEQISLLTAEAPEVTHQRDHLEGRKQVLENGLKIFKEALGGFA</sequence>
<dbReference type="InterPro" id="IPR030381">
    <property type="entry name" value="G_DYNAMIN_dom"/>
</dbReference>
<dbReference type="Gene3D" id="3.40.50.300">
    <property type="entry name" value="P-loop containing nucleotide triphosphate hydrolases"/>
    <property type="match status" value="1"/>
</dbReference>
<reference evidence="6" key="1">
    <citation type="journal article" date="2020" name="Stud. Mycol.">
        <title>101 Dothideomycetes genomes: a test case for predicting lifestyles and emergence of pathogens.</title>
        <authorList>
            <person name="Haridas S."/>
            <person name="Albert R."/>
            <person name="Binder M."/>
            <person name="Bloem J."/>
            <person name="Labutti K."/>
            <person name="Salamov A."/>
            <person name="Andreopoulos B."/>
            <person name="Baker S."/>
            <person name="Barry K."/>
            <person name="Bills G."/>
            <person name="Bluhm B."/>
            <person name="Cannon C."/>
            <person name="Castanera R."/>
            <person name="Culley D."/>
            <person name="Daum C."/>
            <person name="Ezra D."/>
            <person name="Gonzalez J."/>
            <person name="Henrissat B."/>
            <person name="Kuo A."/>
            <person name="Liang C."/>
            <person name="Lipzen A."/>
            <person name="Lutzoni F."/>
            <person name="Magnuson J."/>
            <person name="Mondo S."/>
            <person name="Nolan M."/>
            <person name="Ohm R."/>
            <person name="Pangilinan J."/>
            <person name="Park H.-J."/>
            <person name="Ramirez L."/>
            <person name="Alfaro M."/>
            <person name="Sun H."/>
            <person name="Tritt A."/>
            <person name="Yoshinaga Y."/>
            <person name="Zwiers L.-H."/>
            <person name="Turgeon B."/>
            <person name="Goodwin S."/>
            <person name="Spatafora J."/>
            <person name="Crous P."/>
            <person name="Grigoriev I."/>
        </authorList>
    </citation>
    <scope>NUCLEOTIDE SEQUENCE</scope>
    <source>
        <strain evidence="6">CBS 119925</strain>
    </source>
</reference>
<evidence type="ECO:0000256" key="2">
    <source>
        <dbReference type="ARBA" id="ARBA00023134"/>
    </source>
</evidence>
<organism evidence="6 7">
    <name type="scientific">Sporormia fimetaria CBS 119925</name>
    <dbReference type="NCBI Taxonomy" id="1340428"/>
    <lineage>
        <taxon>Eukaryota</taxon>
        <taxon>Fungi</taxon>
        <taxon>Dikarya</taxon>
        <taxon>Ascomycota</taxon>
        <taxon>Pezizomycotina</taxon>
        <taxon>Dothideomycetes</taxon>
        <taxon>Pleosporomycetidae</taxon>
        <taxon>Pleosporales</taxon>
        <taxon>Sporormiaceae</taxon>
        <taxon>Sporormia</taxon>
    </lineage>
</organism>
<dbReference type="GO" id="GO:0003924">
    <property type="term" value="F:GTPase activity"/>
    <property type="evidence" value="ECO:0007669"/>
    <property type="project" value="InterPro"/>
</dbReference>
<dbReference type="InterPro" id="IPR022812">
    <property type="entry name" value="Dynamin"/>
</dbReference>
<dbReference type="Proteomes" id="UP000799440">
    <property type="component" value="Unassembled WGS sequence"/>
</dbReference>
<dbReference type="GO" id="GO:0016559">
    <property type="term" value="P:peroxisome fission"/>
    <property type="evidence" value="ECO:0007669"/>
    <property type="project" value="TreeGrafter"/>
</dbReference>
<dbReference type="SMART" id="SM00053">
    <property type="entry name" value="DYNc"/>
    <property type="match status" value="1"/>
</dbReference>
<dbReference type="GO" id="GO:0000266">
    <property type="term" value="P:mitochondrial fission"/>
    <property type="evidence" value="ECO:0007669"/>
    <property type="project" value="TreeGrafter"/>
</dbReference>
<dbReference type="GO" id="GO:0016020">
    <property type="term" value="C:membrane"/>
    <property type="evidence" value="ECO:0007669"/>
    <property type="project" value="TreeGrafter"/>
</dbReference>
<dbReference type="EMBL" id="MU006567">
    <property type="protein sequence ID" value="KAF2748951.1"/>
    <property type="molecule type" value="Genomic_DNA"/>
</dbReference>
<evidence type="ECO:0000313" key="6">
    <source>
        <dbReference type="EMBL" id="KAF2748951.1"/>
    </source>
</evidence>
<evidence type="ECO:0000259" key="4">
    <source>
        <dbReference type="PROSITE" id="PS51388"/>
    </source>
</evidence>
<evidence type="ECO:0000313" key="7">
    <source>
        <dbReference type="Proteomes" id="UP000799440"/>
    </source>
</evidence>
<accession>A0A6A6VIA8</accession>
<keyword evidence="7" id="KW-1185">Reference proteome</keyword>
<dbReference type="GO" id="GO:0005739">
    <property type="term" value="C:mitochondrion"/>
    <property type="evidence" value="ECO:0007669"/>
    <property type="project" value="TreeGrafter"/>
</dbReference>
<evidence type="ECO:0000256" key="3">
    <source>
        <dbReference type="SAM" id="MobiDB-lite"/>
    </source>
</evidence>
<dbReference type="InterPro" id="IPR027417">
    <property type="entry name" value="P-loop_NTPase"/>
</dbReference>
<dbReference type="InterPro" id="IPR000375">
    <property type="entry name" value="Dynamin_stalk"/>
</dbReference>
<dbReference type="PRINTS" id="PR00195">
    <property type="entry name" value="DYNAMIN"/>
</dbReference>
<dbReference type="InterPro" id="IPR045063">
    <property type="entry name" value="Dynamin_N"/>
</dbReference>
<keyword evidence="1" id="KW-0547">Nucleotide-binding</keyword>
<feature type="domain" description="Dynamin-type G" evidence="5">
    <location>
        <begin position="41"/>
        <end position="328"/>
    </location>
</feature>
<dbReference type="PANTHER" id="PTHR11566">
    <property type="entry name" value="DYNAMIN"/>
    <property type="match status" value="1"/>
</dbReference>
<dbReference type="PROSITE" id="PS51718">
    <property type="entry name" value="G_DYNAMIN_2"/>
    <property type="match status" value="1"/>
</dbReference>
<dbReference type="GO" id="GO:0006897">
    <property type="term" value="P:endocytosis"/>
    <property type="evidence" value="ECO:0007669"/>
    <property type="project" value="TreeGrafter"/>
</dbReference>
<dbReference type="Pfam" id="PF00350">
    <property type="entry name" value="Dynamin_N"/>
    <property type="match status" value="1"/>
</dbReference>
<feature type="domain" description="GED" evidence="4">
    <location>
        <begin position="630"/>
        <end position="722"/>
    </location>
</feature>
<protein>
    <submittedName>
        <fullName evidence="6">GTP-binding protein</fullName>
    </submittedName>
</protein>
<dbReference type="CDD" id="cd08771">
    <property type="entry name" value="DLP_1"/>
    <property type="match status" value="1"/>
</dbReference>
<dbReference type="AlphaFoldDB" id="A0A6A6VIA8"/>
<dbReference type="SUPFAM" id="SSF52540">
    <property type="entry name" value="P-loop containing nucleoside triphosphate hydrolases"/>
    <property type="match status" value="1"/>
</dbReference>
<dbReference type="Pfam" id="PF01031">
    <property type="entry name" value="Dynamin_M"/>
    <property type="match status" value="1"/>
</dbReference>
<evidence type="ECO:0000259" key="5">
    <source>
        <dbReference type="PROSITE" id="PS51718"/>
    </source>
</evidence>
<dbReference type="GO" id="GO:0005525">
    <property type="term" value="F:GTP binding"/>
    <property type="evidence" value="ECO:0007669"/>
    <property type="project" value="InterPro"/>
</dbReference>
<dbReference type="FunFam" id="3.40.50.300:FF:001425">
    <property type="entry name" value="Dynamin GTPase, putative"/>
    <property type="match status" value="1"/>
</dbReference>
<dbReference type="PROSITE" id="PS51388">
    <property type="entry name" value="GED"/>
    <property type="match status" value="1"/>
</dbReference>
<evidence type="ECO:0000256" key="1">
    <source>
        <dbReference type="ARBA" id="ARBA00022741"/>
    </source>
</evidence>
<dbReference type="GO" id="GO:0008017">
    <property type="term" value="F:microtubule binding"/>
    <property type="evidence" value="ECO:0007669"/>
    <property type="project" value="TreeGrafter"/>
</dbReference>
<proteinExistence type="predicted"/>
<dbReference type="InterPro" id="IPR020850">
    <property type="entry name" value="GED_dom"/>
</dbReference>
<name>A0A6A6VIA8_9PLEO</name>
<dbReference type="GO" id="GO:0005874">
    <property type="term" value="C:microtubule"/>
    <property type="evidence" value="ECO:0007669"/>
    <property type="project" value="TreeGrafter"/>
</dbReference>
<dbReference type="GO" id="GO:0048312">
    <property type="term" value="P:intracellular distribution of mitochondria"/>
    <property type="evidence" value="ECO:0007669"/>
    <property type="project" value="TreeGrafter"/>
</dbReference>
<keyword evidence="2" id="KW-0342">GTP-binding</keyword>
<gene>
    <name evidence="6" type="ORF">M011DRAFT_399305</name>
</gene>
<dbReference type="InterPro" id="IPR001401">
    <property type="entry name" value="Dynamin_GTPase"/>
</dbReference>
<feature type="region of interest" description="Disordered" evidence="3">
    <location>
        <begin position="427"/>
        <end position="453"/>
    </location>
</feature>